<dbReference type="EMBL" id="JANSHE010005474">
    <property type="protein sequence ID" value="KAJ2970809.1"/>
    <property type="molecule type" value="Genomic_DNA"/>
</dbReference>
<evidence type="ECO:0000313" key="2">
    <source>
        <dbReference type="Proteomes" id="UP001144978"/>
    </source>
</evidence>
<comment type="caution">
    <text evidence="1">The sequence shown here is derived from an EMBL/GenBank/DDBJ whole genome shotgun (WGS) entry which is preliminary data.</text>
</comment>
<keyword evidence="2" id="KW-1185">Reference proteome</keyword>
<gene>
    <name evidence="1" type="ORF">NUW54_g12647</name>
</gene>
<accession>A0ACC1MX29</accession>
<organism evidence="1 2">
    <name type="scientific">Trametes sanguinea</name>
    <dbReference type="NCBI Taxonomy" id="158606"/>
    <lineage>
        <taxon>Eukaryota</taxon>
        <taxon>Fungi</taxon>
        <taxon>Dikarya</taxon>
        <taxon>Basidiomycota</taxon>
        <taxon>Agaricomycotina</taxon>
        <taxon>Agaricomycetes</taxon>
        <taxon>Polyporales</taxon>
        <taxon>Polyporaceae</taxon>
        <taxon>Trametes</taxon>
    </lineage>
</organism>
<dbReference type="Proteomes" id="UP001144978">
    <property type="component" value="Unassembled WGS sequence"/>
</dbReference>
<proteinExistence type="predicted"/>
<reference evidence="1" key="1">
    <citation type="submission" date="2022-08" db="EMBL/GenBank/DDBJ databases">
        <title>Genome Sequence of Pycnoporus sanguineus.</title>
        <authorList>
            <person name="Buettner E."/>
        </authorList>
    </citation>
    <scope>NUCLEOTIDE SEQUENCE</scope>
    <source>
        <strain evidence="1">CG-C14</strain>
    </source>
</reference>
<sequence length="299" mass="33748">MGELSHLPSSINLRIDVGAASCIAEDERWWTPMDAVSMFLCSTCSASQGKCGSALWMWGPKVRVRRWFVGLVSLLLLWWVGCKVAAYLQHAWQLSCNVTLRRSSQQSASATSPPVDDIWDTHPHKGFPDTHGSAPFGSLVRYSRQPPQWLLPPASSELLLCIRLFGDPTSVLATWRRRVVLLEPSNLRTKFWGARAVAALWSIFATSPSVLRDAAALCTDEQGTLWSLILPQRSISLYTKGWRDDRLDKHFSSQRQRADRPSVQNQQYWYREMANIMDELDTAAEFIPKLGPLDFLDLG</sequence>
<protein>
    <submittedName>
        <fullName evidence="1">Uncharacterized protein</fullName>
    </submittedName>
</protein>
<evidence type="ECO:0000313" key="1">
    <source>
        <dbReference type="EMBL" id="KAJ2970809.1"/>
    </source>
</evidence>
<name>A0ACC1MX29_9APHY</name>